<organism evidence="1 2">
    <name type="scientific">Dendrolimus kikuchii</name>
    <dbReference type="NCBI Taxonomy" id="765133"/>
    <lineage>
        <taxon>Eukaryota</taxon>
        <taxon>Metazoa</taxon>
        <taxon>Ecdysozoa</taxon>
        <taxon>Arthropoda</taxon>
        <taxon>Hexapoda</taxon>
        <taxon>Insecta</taxon>
        <taxon>Pterygota</taxon>
        <taxon>Neoptera</taxon>
        <taxon>Endopterygota</taxon>
        <taxon>Lepidoptera</taxon>
        <taxon>Glossata</taxon>
        <taxon>Ditrysia</taxon>
        <taxon>Bombycoidea</taxon>
        <taxon>Lasiocampidae</taxon>
        <taxon>Dendrolimus</taxon>
    </lineage>
</organism>
<gene>
    <name evidence="1" type="ORF">K1T71_012220</name>
</gene>
<evidence type="ECO:0000313" key="1">
    <source>
        <dbReference type="EMBL" id="KAJ0172247.1"/>
    </source>
</evidence>
<accession>A0ACC1CKZ4</accession>
<dbReference type="Proteomes" id="UP000824533">
    <property type="component" value="Linkage Group LG22"/>
</dbReference>
<proteinExistence type="predicted"/>
<evidence type="ECO:0000313" key="2">
    <source>
        <dbReference type="Proteomes" id="UP000824533"/>
    </source>
</evidence>
<sequence length="476" mass="55170">METWDPDTFVDKLMMEYDDTFISLPDIEAEPHLLISKVRKHYMEYMIKLLSNNYETNQKLINKNIYLPSAIWRCAKAIEMKAAQTCMVVQLYRKNIVAAVKEIKNDTKKGRLNRKLFDCLQKPARNDKKVQTKQSRMNDCNCQCTSNQIKRRRKSSDTNKHDVNSFQITSTSDSLKTFQEIYKIPVAINLNSVTPQQVFVQGSLQTQPSSNCQIIEKPKAQTQISVESRTSESDELLMQLEKLFQGDPNDDDLFEGTLCETVDSTTFEDHTRKDNEGPASQNSNLQDNVIEAHAAQIKSLDERLATLAGLLVNNNDSATNQQETENTKSKRDGVSKWICEEYFLKTKLYELLYQIGETNRKELARIKELFIDLFGHDSDDDEGVVSPLDETPEFMMSCKERIAPWVVKLLTPYYFKGRIRGRSLFKALSKHLIRLIYQCSRYPQEYEVQSFVTDFLANHKMIRCEADFKEFRIENI</sequence>
<name>A0ACC1CKZ4_9NEOP</name>
<reference evidence="1 2" key="1">
    <citation type="journal article" date="2021" name="Front. Genet.">
        <title>Chromosome-Level Genome Assembly Reveals Significant Gene Expansion in the Toll and IMD Signaling Pathways of Dendrolimus kikuchii.</title>
        <authorList>
            <person name="Zhou J."/>
            <person name="Wu P."/>
            <person name="Xiong Z."/>
            <person name="Liu N."/>
            <person name="Zhao N."/>
            <person name="Ji M."/>
            <person name="Qiu Y."/>
            <person name="Yang B."/>
        </authorList>
    </citation>
    <scope>NUCLEOTIDE SEQUENCE [LARGE SCALE GENOMIC DNA]</scope>
    <source>
        <strain evidence="1">Ann1</strain>
    </source>
</reference>
<keyword evidence="2" id="KW-1185">Reference proteome</keyword>
<protein>
    <submittedName>
        <fullName evidence="1">Uncharacterized protein</fullName>
    </submittedName>
</protein>
<comment type="caution">
    <text evidence="1">The sequence shown here is derived from an EMBL/GenBank/DDBJ whole genome shotgun (WGS) entry which is preliminary data.</text>
</comment>
<dbReference type="EMBL" id="CM034408">
    <property type="protein sequence ID" value="KAJ0172247.1"/>
    <property type="molecule type" value="Genomic_DNA"/>
</dbReference>